<gene>
    <name evidence="2" type="primary">TREM1</name>
</gene>
<accession>A0AC54Z7R9</accession>
<sequence length="156" mass="17395">MTYALSLKAWQRVRSQGPPEVLVRTETRDAEFNRAQAGRYLLEDFPTEAVVKVTVTGLQKQDEGLYQCVIDLSPQDPFILHDRIRLVHCGGTPGAAVSNKNPTQSLVETTTLPLTTTTTLRITRTWPRTTTIVSSPLPRVNHTNVEDVTRKEVVAV</sequence>
<keyword evidence="1" id="KW-1185">Reference proteome</keyword>
<dbReference type="Proteomes" id="UP000694850">
    <property type="component" value="Unplaced"/>
</dbReference>
<protein>
    <submittedName>
        <fullName evidence="2">Triggering receptor expressed on myeloid cells 1</fullName>
    </submittedName>
</protein>
<proteinExistence type="predicted"/>
<evidence type="ECO:0000313" key="2">
    <source>
        <dbReference type="RefSeq" id="XP_042636269.1"/>
    </source>
</evidence>
<keyword evidence="2" id="KW-0675">Receptor</keyword>
<reference evidence="2" key="1">
    <citation type="submission" date="2025-08" db="UniProtKB">
        <authorList>
            <consortium name="RefSeq"/>
        </authorList>
    </citation>
    <scope>IDENTIFICATION</scope>
</reference>
<dbReference type="RefSeq" id="XP_042636269.1">
    <property type="nucleotide sequence ID" value="XM_042780335.1"/>
</dbReference>
<name>A0AC54Z7R9_ORYAF</name>
<evidence type="ECO:0000313" key="1">
    <source>
        <dbReference type="Proteomes" id="UP000694850"/>
    </source>
</evidence>
<organism evidence="1 2">
    <name type="scientific">Orycteropus afer afer</name>
    <dbReference type="NCBI Taxonomy" id="1230840"/>
    <lineage>
        <taxon>Eukaryota</taxon>
        <taxon>Metazoa</taxon>
        <taxon>Chordata</taxon>
        <taxon>Craniata</taxon>
        <taxon>Vertebrata</taxon>
        <taxon>Euteleostomi</taxon>
        <taxon>Mammalia</taxon>
        <taxon>Eutheria</taxon>
        <taxon>Afrotheria</taxon>
        <taxon>Tubulidentata</taxon>
        <taxon>Orycteropodidae</taxon>
        <taxon>Orycteropus</taxon>
    </lineage>
</organism>